<organism evidence="2 3">
    <name type="scientific">Bionectria ochroleuca</name>
    <name type="common">Gliocladium roseum</name>
    <dbReference type="NCBI Taxonomy" id="29856"/>
    <lineage>
        <taxon>Eukaryota</taxon>
        <taxon>Fungi</taxon>
        <taxon>Dikarya</taxon>
        <taxon>Ascomycota</taxon>
        <taxon>Pezizomycotina</taxon>
        <taxon>Sordariomycetes</taxon>
        <taxon>Hypocreomycetidae</taxon>
        <taxon>Hypocreales</taxon>
        <taxon>Bionectriaceae</taxon>
        <taxon>Clonostachys</taxon>
    </lineage>
</organism>
<dbReference type="EMBL" id="JADCTT010000001">
    <property type="protein sequence ID" value="KAF9758513.1"/>
    <property type="molecule type" value="Genomic_DNA"/>
</dbReference>
<dbReference type="Proteomes" id="UP000616885">
    <property type="component" value="Unassembled WGS sequence"/>
</dbReference>
<dbReference type="InterPro" id="IPR052895">
    <property type="entry name" value="HetReg/Transcr_Mod"/>
</dbReference>
<evidence type="ECO:0000259" key="1">
    <source>
        <dbReference type="Pfam" id="PF06985"/>
    </source>
</evidence>
<gene>
    <name evidence="2" type="ORF">IM811_000207</name>
</gene>
<dbReference type="PANTHER" id="PTHR24148:SF77">
    <property type="entry name" value="HETEROKARYON INCOMPATIBILITY DOMAIN-CONTAINING PROTEIN"/>
    <property type="match status" value="1"/>
</dbReference>
<protein>
    <recommendedName>
        <fullName evidence="1">Heterokaryon incompatibility domain-containing protein</fullName>
    </recommendedName>
</protein>
<reference evidence="2" key="1">
    <citation type="submission" date="2020-10" db="EMBL/GenBank/DDBJ databases">
        <title>High-Quality Genome Resource of Clonostachys rosea strain S41 by Oxford Nanopore Long-Read Sequencing.</title>
        <authorList>
            <person name="Wang H."/>
        </authorList>
    </citation>
    <scope>NUCLEOTIDE SEQUENCE</scope>
    <source>
        <strain evidence="2">S41</strain>
    </source>
</reference>
<feature type="domain" description="Heterokaryon incompatibility" evidence="1">
    <location>
        <begin position="63"/>
        <end position="263"/>
    </location>
</feature>
<name>A0A8H7TVL9_BIOOC</name>
<evidence type="ECO:0000313" key="2">
    <source>
        <dbReference type="EMBL" id="KAF9758513.1"/>
    </source>
</evidence>
<dbReference type="AlphaFoldDB" id="A0A8H7TVL9"/>
<dbReference type="PANTHER" id="PTHR24148">
    <property type="entry name" value="ANKYRIN REPEAT DOMAIN-CONTAINING PROTEIN 39 HOMOLOG-RELATED"/>
    <property type="match status" value="1"/>
</dbReference>
<dbReference type="Pfam" id="PF26639">
    <property type="entry name" value="Het-6_barrel"/>
    <property type="match status" value="1"/>
</dbReference>
<comment type="caution">
    <text evidence="2">The sequence shown here is derived from an EMBL/GenBank/DDBJ whole genome shotgun (WGS) entry which is preliminary data.</text>
</comment>
<evidence type="ECO:0000313" key="3">
    <source>
        <dbReference type="Proteomes" id="UP000616885"/>
    </source>
</evidence>
<proteinExistence type="predicted"/>
<dbReference type="InterPro" id="IPR010730">
    <property type="entry name" value="HET"/>
</dbReference>
<accession>A0A8H7TVL9</accession>
<sequence length="699" mass="80069">MAASPAHRILPHRIQDVLAIYSGLDSSAAEIRVLKLSPSDNFAAPINCNLVHVRLKSDAIEEYEALSYVWDEPHFVHSITLNGKPHQITKNLELALRYLRSARRERTLWVDALCINQRDLTERSKQAQLMKEIYSRSKVVLAWLPTFNSIVTNDDLAWSSDNHLIVQEAKSDIRIMGEAMELTRRICLRDYGTLLHMHATFLRAGDEFDIPALRRGKDPQAVYAQSQYLPIDAPFLLDREQSELMRRLFIKPPFWKRLWIMQEMSLGRRLVLVAGHHELSWRFISLFLRDAHYSNAFHASPDYNYLPTLLNYVFAIPLKIEYQRLIQQKSARRKCLPPTLLDVLMRFAESKATDPRDYVYGVLGLVNDRLGIQVNYYHSQSALFTETALAIINSTRTLDLICQTVWRSRHDPDGALPYSVASTRLGGLPYWVPNFADSLGFHQHETLLFGQKGIYAAAEPSSKPFQVFHHKYLGVMATVIGSISRDVMKDENDIMRKGLYCQGSYPFGAAIQFWNTELRQWLTNAGLDLARLECDELYSLTGETLVRALWRTLTTDCIAYPVGRTKNEKRPTMDRIFRGILNGHSQVPVADDDSANAKMGFWSEIMPQHHEMIRRISQNWTFAVTRNGLFTMMQQAQPGDVIACVRGARVPLILRPRDLLLGRQVYTFVGTAYVHGFMDGEARKLVKEGRLFEKGVLLN</sequence>
<dbReference type="Pfam" id="PF06985">
    <property type="entry name" value="HET"/>
    <property type="match status" value="1"/>
</dbReference>